<reference evidence="1" key="1">
    <citation type="submission" date="2022-07" db="EMBL/GenBank/DDBJ databases">
        <title>Phylogenomic reconstructions and comparative analyses of Kickxellomycotina fungi.</title>
        <authorList>
            <person name="Reynolds N.K."/>
            <person name="Stajich J.E."/>
            <person name="Barry K."/>
            <person name="Grigoriev I.V."/>
            <person name="Crous P."/>
            <person name="Smith M.E."/>
        </authorList>
    </citation>
    <scope>NUCLEOTIDE SEQUENCE</scope>
    <source>
        <strain evidence="1">CBS 102833</strain>
    </source>
</reference>
<keyword evidence="2" id="KW-1185">Reference proteome</keyword>
<organism evidence="1 2">
    <name type="scientific">Coemansia furcata</name>
    <dbReference type="NCBI Taxonomy" id="417177"/>
    <lineage>
        <taxon>Eukaryota</taxon>
        <taxon>Fungi</taxon>
        <taxon>Fungi incertae sedis</taxon>
        <taxon>Zoopagomycota</taxon>
        <taxon>Kickxellomycotina</taxon>
        <taxon>Kickxellomycetes</taxon>
        <taxon>Kickxellales</taxon>
        <taxon>Kickxellaceae</taxon>
        <taxon>Coemansia</taxon>
    </lineage>
</organism>
<gene>
    <name evidence="1" type="ORF">H4S07_003066</name>
</gene>
<feature type="non-terminal residue" evidence="1">
    <location>
        <position position="1"/>
    </location>
</feature>
<comment type="caution">
    <text evidence="1">The sequence shown here is derived from an EMBL/GenBank/DDBJ whole genome shotgun (WGS) entry which is preliminary data.</text>
</comment>
<accession>A0ACC1LIV3</accession>
<name>A0ACC1LIV3_9FUNG</name>
<evidence type="ECO:0000313" key="2">
    <source>
        <dbReference type="Proteomes" id="UP001140096"/>
    </source>
</evidence>
<evidence type="ECO:0000313" key="1">
    <source>
        <dbReference type="EMBL" id="KAJ2809777.1"/>
    </source>
</evidence>
<dbReference type="Proteomes" id="UP001140096">
    <property type="component" value="Unassembled WGS sequence"/>
</dbReference>
<protein>
    <submittedName>
        <fullName evidence="1">Uncharacterized protein</fullName>
    </submittedName>
</protein>
<proteinExistence type="predicted"/>
<dbReference type="EMBL" id="JANBUP010000905">
    <property type="protein sequence ID" value="KAJ2809777.1"/>
    <property type="molecule type" value="Genomic_DNA"/>
</dbReference>
<sequence>KRASDDEEETPEASTSKRHSEKRTKRKKSHRQKNDVDQDSTKPFDAQSADPCDDDWLSLTTRNARIVDKSLAIKRVMDKAGVAKLGLAPRRAGKSTFLSMMAAFLSTHSTLSEGRRKELFASYALYTTEKKFFNEHFAKYPVLFLSFKRDTPTSDTAAAACLKGAVLKAVRPYLGLLLHRLSALKKHDMKDTPEIISQKMTLKNLKRVYLDLLKGEHYDHADVTGLIPLVMEALSSCLEMRKSVVLIDEYDKPLVHALCEPDVGQDARLKIHRLYTSFYSALFKSNEDLEFGIMTGVFNIPLKTGSSGLNNVEAFLAHTGAPRPVLDVRDNSCLEYCLDIGTRSNPFEDAFNLTVNDVWGLVNDHVDRHALKAFPDAPAMKLVELKRMMMAHCIQCYNGYTYGHQLTVFNTYCVVKFFDDLGERVEVPKDRPIIYYYWTQTANMTMIRSLRSDNAEAFRVYVDCLSREYMQRHSYLYGGKSATGVLTAKLEALDIDSQSNSVAQCMDVAVPFNSHPSLVTLADICYDEGRSSLTDWGLNGLSVGAVFRQLYQAGYLTPQYNGALGIPNEDVFNSFKIEAESIFSESGLAGSILDPTFHAIGIGSGDFVRFASYVNSSLATSLRVSEASLREDYHHGWLQALLTPLRHYGFDQRAQGNAEGGFSDLELIPPGTNELLDAAQSDKPARPYVIFEFKRLDNEDKQTLAAAMTGATRQKILKRAEKSCKDAMAQIKNRYQHSRFTHADGSSALYLVALTFWRQRFLMRVSRLIPEANAVSLTTWVKEAYVENEVTGKSTSSVLVSLNSGDLVANSIFIE</sequence>